<dbReference type="InterPro" id="IPR003594">
    <property type="entry name" value="HATPase_dom"/>
</dbReference>
<dbReference type="NCBIfam" id="TIGR00229">
    <property type="entry name" value="sensory_box"/>
    <property type="match status" value="1"/>
</dbReference>
<dbReference type="Pfam" id="PF00512">
    <property type="entry name" value="HisKA"/>
    <property type="match status" value="1"/>
</dbReference>
<dbReference type="AlphaFoldDB" id="A0A916X713"/>
<dbReference type="PROSITE" id="PS50110">
    <property type="entry name" value="RESPONSE_REGULATORY"/>
    <property type="match status" value="2"/>
</dbReference>
<accession>A0A916X713</accession>
<feature type="modified residue" description="4-aspartylphosphate" evidence="4">
    <location>
        <position position="591"/>
    </location>
</feature>
<dbReference type="GO" id="GO:0000155">
    <property type="term" value="F:phosphorelay sensor kinase activity"/>
    <property type="evidence" value="ECO:0007669"/>
    <property type="project" value="InterPro"/>
</dbReference>
<dbReference type="Pfam" id="PF02518">
    <property type="entry name" value="HATPase_c"/>
    <property type="match status" value="1"/>
</dbReference>
<dbReference type="CDD" id="cd00156">
    <property type="entry name" value="REC"/>
    <property type="match status" value="1"/>
</dbReference>
<dbReference type="SUPFAM" id="SSF55785">
    <property type="entry name" value="PYP-like sensor domain (PAS domain)"/>
    <property type="match status" value="1"/>
</dbReference>
<dbReference type="InterPro" id="IPR013655">
    <property type="entry name" value="PAS_fold_3"/>
</dbReference>
<protein>
    <recommendedName>
        <fullName evidence="2">histidine kinase</fullName>
        <ecNumber evidence="2">2.7.13.3</ecNumber>
    </recommendedName>
</protein>
<name>A0A916X713_9HYPH</name>
<evidence type="ECO:0000259" key="6">
    <source>
        <dbReference type="PROSITE" id="PS50110"/>
    </source>
</evidence>
<gene>
    <name evidence="9" type="ORF">GCM10010994_05860</name>
</gene>
<dbReference type="PANTHER" id="PTHR43065">
    <property type="entry name" value="SENSOR HISTIDINE KINASE"/>
    <property type="match status" value="1"/>
</dbReference>
<feature type="modified residue" description="4-aspartylphosphate" evidence="4">
    <location>
        <position position="60"/>
    </location>
</feature>
<dbReference type="InterPro" id="IPR000700">
    <property type="entry name" value="PAS-assoc_C"/>
</dbReference>
<dbReference type="Gene3D" id="3.30.565.10">
    <property type="entry name" value="Histidine kinase-like ATPase, C-terminal domain"/>
    <property type="match status" value="1"/>
</dbReference>
<dbReference type="InterPro" id="IPR003661">
    <property type="entry name" value="HisK_dim/P_dom"/>
</dbReference>
<proteinExistence type="predicted"/>
<keyword evidence="9" id="KW-0418">Kinase</keyword>
<evidence type="ECO:0000259" key="7">
    <source>
        <dbReference type="PROSITE" id="PS50112"/>
    </source>
</evidence>
<dbReference type="Gene3D" id="1.10.287.130">
    <property type="match status" value="1"/>
</dbReference>
<dbReference type="FunFam" id="3.30.450.20:FF:000099">
    <property type="entry name" value="Sensory box sensor histidine kinase"/>
    <property type="match status" value="1"/>
</dbReference>
<dbReference type="PROSITE" id="PS50113">
    <property type="entry name" value="PAC"/>
    <property type="match status" value="1"/>
</dbReference>
<reference evidence="9" key="1">
    <citation type="journal article" date="2014" name="Int. J. Syst. Evol. Microbiol.">
        <title>Complete genome sequence of Corynebacterium casei LMG S-19264T (=DSM 44701T), isolated from a smear-ripened cheese.</title>
        <authorList>
            <consortium name="US DOE Joint Genome Institute (JGI-PGF)"/>
            <person name="Walter F."/>
            <person name="Albersmeier A."/>
            <person name="Kalinowski J."/>
            <person name="Ruckert C."/>
        </authorList>
    </citation>
    <scope>NUCLEOTIDE SEQUENCE</scope>
    <source>
        <strain evidence="9">CGMCC 1.12919</strain>
    </source>
</reference>
<dbReference type="InterPro" id="IPR005467">
    <property type="entry name" value="His_kinase_dom"/>
</dbReference>
<feature type="domain" description="Response regulatory" evidence="6">
    <location>
        <begin position="542"/>
        <end position="656"/>
    </location>
</feature>
<organism evidence="9 10">
    <name type="scientific">Chelatococcus reniformis</name>
    <dbReference type="NCBI Taxonomy" id="1494448"/>
    <lineage>
        <taxon>Bacteria</taxon>
        <taxon>Pseudomonadati</taxon>
        <taxon>Pseudomonadota</taxon>
        <taxon>Alphaproteobacteria</taxon>
        <taxon>Hyphomicrobiales</taxon>
        <taxon>Chelatococcaceae</taxon>
        <taxon>Chelatococcus</taxon>
    </lineage>
</organism>
<dbReference type="Gene3D" id="3.30.450.20">
    <property type="entry name" value="PAS domain"/>
    <property type="match status" value="1"/>
</dbReference>
<dbReference type="SMART" id="SM00448">
    <property type="entry name" value="REC"/>
    <property type="match status" value="2"/>
</dbReference>
<evidence type="ECO:0000259" key="8">
    <source>
        <dbReference type="PROSITE" id="PS50113"/>
    </source>
</evidence>
<feature type="domain" description="PAC" evidence="8">
    <location>
        <begin position="216"/>
        <end position="268"/>
    </location>
</feature>
<dbReference type="EMBL" id="BMGG01000001">
    <property type="protein sequence ID" value="GGC49525.1"/>
    <property type="molecule type" value="Genomic_DNA"/>
</dbReference>
<evidence type="ECO:0000256" key="2">
    <source>
        <dbReference type="ARBA" id="ARBA00012438"/>
    </source>
</evidence>
<dbReference type="CDD" id="cd00130">
    <property type="entry name" value="PAS"/>
    <property type="match status" value="1"/>
</dbReference>
<dbReference type="SMART" id="SM00387">
    <property type="entry name" value="HATPase_c"/>
    <property type="match status" value="1"/>
</dbReference>
<dbReference type="EC" id="2.7.13.3" evidence="2"/>
<feature type="domain" description="PAS" evidence="7">
    <location>
        <begin position="143"/>
        <end position="213"/>
    </location>
</feature>
<dbReference type="InterPro" id="IPR004358">
    <property type="entry name" value="Sig_transdc_His_kin-like_C"/>
</dbReference>
<dbReference type="PROSITE" id="PS50112">
    <property type="entry name" value="PAS"/>
    <property type="match status" value="1"/>
</dbReference>
<evidence type="ECO:0000256" key="3">
    <source>
        <dbReference type="ARBA" id="ARBA00022553"/>
    </source>
</evidence>
<keyword evidence="3 4" id="KW-0597">Phosphoprotein</keyword>
<dbReference type="InterPro" id="IPR001789">
    <property type="entry name" value="Sig_transdc_resp-reg_receiver"/>
</dbReference>
<dbReference type="PANTHER" id="PTHR43065:SF42">
    <property type="entry name" value="TWO-COMPONENT SENSOR PPRA"/>
    <property type="match status" value="1"/>
</dbReference>
<dbReference type="Pfam" id="PF00072">
    <property type="entry name" value="Response_reg"/>
    <property type="match status" value="2"/>
</dbReference>
<keyword evidence="9" id="KW-0808">Transferase</keyword>
<dbReference type="InterPro" id="IPR036097">
    <property type="entry name" value="HisK_dim/P_sf"/>
</dbReference>
<dbReference type="InterPro" id="IPR000014">
    <property type="entry name" value="PAS"/>
</dbReference>
<keyword evidence="10" id="KW-1185">Reference proteome</keyword>
<comment type="catalytic activity">
    <reaction evidence="1">
        <text>ATP + protein L-histidine = ADP + protein N-phospho-L-histidine.</text>
        <dbReference type="EC" id="2.7.13.3"/>
    </reaction>
</comment>
<dbReference type="CDD" id="cd00082">
    <property type="entry name" value="HisKA"/>
    <property type="match status" value="1"/>
</dbReference>
<dbReference type="Gene3D" id="3.40.50.2300">
    <property type="match status" value="2"/>
</dbReference>
<dbReference type="InterPro" id="IPR036890">
    <property type="entry name" value="HATPase_C_sf"/>
</dbReference>
<dbReference type="SMART" id="SM00091">
    <property type="entry name" value="PAS"/>
    <property type="match status" value="1"/>
</dbReference>
<dbReference type="Pfam" id="PF08447">
    <property type="entry name" value="PAS_3"/>
    <property type="match status" value="1"/>
</dbReference>
<dbReference type="SUPFAM" id="SSF52172">
    <property type="entry name" value="CheY-like"/>
    <property type="match status" value="2"/>
</dbReference>
<evidence type="ECO:0000259" key="5">
    <source>
        <dbReference type="PROSITE" id="PS50109"/>
    </source>
</evidence>
<evidence type="ECO:0000313" key="9">
    <source>
        <dbReference type="EMBL" id="GGC49525.1"/>
    </source>
</evidence>
<evidence type="ECO:0000256" key="1">
    <source>
        <dbReference type="ARBA" id="ARBA00000085"/>
    </source>
</evidence>
<dbReference type="Proteomes" id="UP000637002">
    <property type="component" value="Unassembled WGS sequence"/>
</dbReference>
<feature type="domain" description="Response regulatory" evidence="6">
    <location>
        <begin position="9"/>
        <end position="125"/>
    </location>
</feature>
<comment type="caution">
    <text evidence="9">The sequence shown here is derived from an EMBL/GenBank/DDBJ whole genome shotgun (WGS) entry which is preliminary data.</text>
</comment>
<reference evidence="9" key="2">
    <citation type="submission" date="2020-09" db="EMBL/GenBank/DDBJ databases">
        <authorList>
            <person name="Sun Q."/>
            <person name="Zhou Y."/>
        </authorList>
    </citation>
    <scope>NUCLEOTIDE SEQUENCE</scope>
    <source>
        <strain evidence="9">CGMCC 1.12919</strain>
    </source>
</reference>
<sequence length="661" mass="72162">MSMSGDAIGLLLLEDSDIDAELIAHQLAKLGRHVEVDRAAVRGEFQQRLAQRRYDAILSDYSLPDFAGIEALQVARAAQPDVPFIFVSGVLGEERATEALRAGATDYVTKRDLGRLPMVTERALREALERRLGQRAMQALRESEERFRNMADSAPALIWSVGPDGTMTFANRRFETELGVPSARMLREGWAALLHEDDWPAFAEKRRAAIAAREVFADEMRVRCASGEVRWLKCQSSPRHDDAGRFLGYTGCAVDITEARVTKHVLEVEVLKRTEELRDKDEALRQSQKMEAIGQLTGGIAHDFNNMLAGILGGAELIQRRLAEGRFEDCERYLDAVVMSAKRAAGLTQRLLAFSRRQTLNVRGSDINALVASLEDLLHRTIGSSIQLTITFDHDLWPASTDANQLESALLNLAINARDAMPDGGRLVIATRNLSIGPSEAAPGLKPGEYVAVDVVDDGAGMSADVKAKVFDPFFTTKPLGQGTGLGLSMIYGFMAQTEGQIRLTSELGEGTTVTLLLPRAGGVTDHEAPRTPAHVTSGKGSILLVEDEPAVRMLIIDHLREAGYRVLATDGAIAALALLEEERVDLLLTDVGLPGMNGGELARRARMLHPELRVLFATGYAGDTANRPDLAGDGTDLIVKPFDLPQLSERLRALLDHVIE</sequence>
<dbReference type="InterPro" id="IPR035965">
    <property type="entry name" value="PAS-like_dom_sf"/>
</dbReference>
<dbReference type="PRINTS" id="PR00344">
    <property type="entry name" value="BCTRLSENSOR"/>
</dbReference>
<evidence type="ECO:0000313" key="10">
    <source>
        <dbReference type="Proteomes" id="UP000637002"/>
    </source>
</evidence>
<evidence type="ECO:0000256" key="4">
    <source>
        <dbReference type="PROSITE-ProRule" id="PRU00169"/>
    </source>
</evidence>
<dbReference type="SMART" id="SM00388">
    <property type="entry name" value="HisKA"/>
    <property type="match status" value="1"/>
</dbReference>
<dbReference type="SUPFAM" id="SSF47384">
    <property type="entry name" value="Homodimeric domain of signal transducing histidine kinase"/>
    <property type="match status" value="1"/>
</dbReference>
<dbReference type="PROSITE" id="PS50109">
    <property type="entry name" value="HIS_KIN"/>
    <property type="match status" value="1"/>
</dbReference>
<feature type="domain" description="Histidine kinase" evidence="5">
    <location>
        <begin position="299"/>
        <end position="522"/>
    </location>
</feature>
<dbReference type="InterPro" id="IPR011006">
    <property type="entry name" value="CheY-like_superfamily"/>
</dbReference>
<dbReference type="SUPFAM" id="SSF55874">
    <property type="entry name" value="ATPase domain of HSP90 chaperone/DNA topoisomerase II/histidine kinase"/>
    <property type="match status" value="1"/>
</dbReference>